<dbReference type="RefSeq" id="WP_077848801.1">
    <property type="nucleotide sequence ID" value="NZ_LZZM01000197.1"/>
</dbReference>
<name>A0A1S8TAW1_9CLOT</name>
<proteinExistence type="predicted"/>
<gene>
    <name evidence="1" type="ORF">CLPUN_38060</name>
</gene>
<dbReference type="AlphaFoldDB" id="A0A1S8TAW1"/>
<keyword evidence="2" id="KW-1185">Reference proteome</keyword>
<dbReference type="Proteomes" id="UP000190890">
    <property type="component" value="Unassembled WGS sequence"/>
</dbReference>
<organism evidence="1 2">
    <name type="scientific">Clostridium puniceum</name>
    <dbReference type="NCBI Taxonomy" id="29367"/>
    <lineage>
        <taxon>Bacteria</taxon>
        <taxon>Bacillati</taxon>
        <taxon>Bacillota</taxon>
        <taxon>Clostridia</taxon>
        <taxon>Eubacteriales</taxon>
        <taxon>Clostridiaceae</taxon>
        <taxon>Clostridium</taxon>
    </lineage>
</organism>
<evidence type="ECO:0000313" key="2">
    <source>
        <dbReference type="Proteomes" id="UP000190890"/>
    </source>
</evidence>
<dbReference type="STRING" id="29367.CLPUN_38060"/>
<reference evidence="1 2" key="1">
    <citation type="submission" date="2016-05" db="EMBL/GenBank/DDBJ databases">
        <title>Microbial solvent formation.</title>
        <authorList>
            <person name="Poehlein A."/>
            <person name="Montoya Solano J.D."/>
            <person name="Flitsch S."/>
            <person name="Krabben P."/>
            <person name="Duerre P."/>
            <person name="Daniel R."/>
        </authorList>
    </citation>
    <scope>NUCLEOTIDE SEQUENCE [LARGE SCALE GENOMIC DNA]</scope>
    <source>
        <strain evidence="1 2">DSM 2619</strain>
    </source>
</reference>
<dbReference type="EMBL" id="LZZM01000197">
    <property type="protein sequence ID" value="OOM74565.1"/>
    <property type="molecule type" value="Genomic_DNA"/>
</dbReference>
<protein>
    <submittedName>
        <fullName evidence="1">Uncharacterized protein</fullName>
    </submittedName>
</protein>
<comment type="caution">
    <text evidence="1">The sequence shown here is derived from an EMBL/GenBank/DDBJ whole genome shotgun (WGS) entry which is preliminary data.</text>
</comment>
<sequence>MYYKGLGKNHLSVITIGWRIFNSFNEMIIPKVVGEVKRGFIKHLRIDRLLSVGHRFRSDSVNF</sequence>
<evidence type="ECO:0000313" key="1">
    <source>
        <dbReference type="EMBL" id="OOM74565.1"/>
    </source>
</evidence>
<accession>A0A1S8TAW1</accession>